<protein>
    <recommendedName>
        <fullName evidence="2">YARHG domain-containing protein</fullName>
    </recommendedName>
</protein>
<accession>A0A1S8CTP0</accession>
<keyword evidence="4" id="KW-1185">Reference proteome</keyword>
<dbReference type="AlphaFoldDB" id="A0A1S8CTP0"/>
<dbReference type="EMBL" id="MLCN01000023">
    <property type="protein sequence ID" value="ONG39537.1"/>
    <property type="molecule type" value="Genomic_DNA"/>
</dbReference>
<dbReference type="InterPro" id="IPR025582">
    <property type="entry name" value="YARHG_dom"/>
</dbReference>
<reference evidence="3 4" key="1">
    <citation type="submission" date="2016-10" db="EMBL/GenBank/DDBJ databases">
        <title>Draft Genome sequence of Alkanindiges sp. strain H1.</title>
        <authorList>
            <person name="Subhash Y."/>
            <person name="Lee S."/>
        </authorList>
    </citation>
    <scope>NUCLEOTIDE SEQUENCE [LARGE SCALE GENOMIC DNA]</scope>
    <source>
        <strain evidence="3 4">H1</strain>
    </source>
</reference>
<name>A0A1S8CTP0_9GAMM</name>
<sequence>MSNHNNCHDNSRHNKAHSFSLLLLGLLASPVYAASTTALSHTALNQFATSWTGSFDERRIGFFIDHIQQGQVKGYSILGANKQNFTGIIQPAGANKYTIMARETGKPQSAGVFKLHLDLTKPKVLEGSWQANAAGIKPKFFELAPQQCGYQASAGQYPQASRRLLKDSDLQISKQELQYMRNEIYARHNYSFSNKVIASLFAHQDWYIPCALNVDKQLSKIEQENIRRIKLMEPYAENVELDWGR</sequence>
<dbReference type="InterPro" id="IPR038434">
    <property type="entry name" value="YARHG_sf"/>
</dbReference>
<gene>
    <name evidence="3" type="ORF">BKE30_09295</name>
</gene>
<evidence type="ECO:0000313" key="3">
    <source>
        <dbReference type="EMBL" id="ONG39537.1"/>
    </source>
</evidence>
<evidence type="ECO:0000259" key="2">
    <source>
        <dbReference type="SMART" id="SM01324"/>
    </source>
</evidence>
<organism evidence="3 4">
    <name type="scientific">Alkanindiges hydrocarboniclasticus</name>
    <dbReference type="NCBI Taxonomy" id="1907941"/>
    <lineage>
        <taxon>Bacteria</taxon>
        <taxon>Pseudomonadati</taxon>
        <taxon>Pseudomonadota</taxon>
        <taxon>Gammaproteobacteria</taxon>
        <taxon>Moraxellales</taxon>
        <taxon>Moraxellaceae</taxon>
        <taxon>Alkanindiges</taxon>
    </lineage>
</organism>
<dbReference type="STRING" id="1907941.BKE30_09295"/>
<dbReference type="Proteomes" id="UP000192132">
    <property type="component" value="Unassembled WGS sequence"/>
</dbReference>
<proteinExistence type="predicted"/>
<dbReference type="RefSeq" id="WP_076878328.1">
    <property type="nucleotide sequence ID" value="NZ_MLCN01000023.1"/>
</dbReference>
<dbReference type="Pfam" id="PF13308">
    <property type="entry name" value="YARHG"/>
    <property type="match status" value="1"/>
</dbReference>
<evidence type="ECO:0000256" key="1">
    <source>
        <dbReference type="SAM" id="SignalP"/>
    </source>
</evidence>
<dbReference type="SMART" id="SM01324">
    <property type="entry name" value="YARHG"/>
    <property type="match status" value="1"/>
</dbReference>
<evidence type="ECO:0000313" key="4">
    <source>
        <dbReference type="Proteomes" id="UP000192132"/>
    </source>
</evidence>
<keyword evidence="1" id="KW-0732">Signal</keyword>
<dbReference type="Gene3D" id="1.20.58.1690">
    <property type="match status" value="1"/>
</dbReference>
<feature type="domain" description="YARHG" evidence="2">
    <location>
        <begin position="153"/>
        <end position="234"/>
    </location>
</feature>
<comment type="caution">
    <text evidence="3">The sequence shown here is derived from an EMBL/GenBank/DDBJ whole genome shotgun (WGS) entry which is preliminary data.</text>
</comment>
<feature type="signal peptide" evidence="1">
    <location>
        <begin position="1"/>
        <end position="33"/>
    </location>
</feature>
<feature type="chain" id="PRO_5012142345" description="YARHG domain-containing protein" evidence="1">
    <location>
        <begin position="34"/>
        <end position="245"/>
    </location>
</feature>
<dbReference type="OrthoDB" id="105971at2"/>